<comment type="function">
    <text evidence="10">Catalyzes the transfer of an acyl group from acyl-phosphate (acyl-PO(4)) to glycerol-3-phosphate (G3P) to form lysophosphatidic acid (LPA). This enzyme utilizes acyl-phosphate as fatty acyl donor, but not acyl-CoA or acyl-ACP.</text>
</comment>
<gene>
    <name evidence="10 11" type="primary">plsY</name>
    <name evidence="11" type="ORF">FLB61_00520</name>
</gene>
<keyword evidence="3 10" id="KW-0808">Transferase</keyword>
<feature type="transmembrane region" description="Helical" evidence="10">
    <location>
        <begin position="81"/>
        <end position="99"/>
    </location>
</feature>
<evidence type="ECO:0000256" key="8">
    <source>
        <dbReference type="ARBA" id="ARBA00023209"/>
    </source>
</evidence>
<keyword evidence="5 10" id="KW-1133">Transmembrane helix</keyword>
<evidence type="ECO:0000256" key="10">
    <source>
        <dbReference type="HAMAP-Rule" id="MF_01043"/>
    </source>
</evidence>
<dbReference type="NCBIfam" id="TIGR00023">
    <property type="entry name" value="glycerol-3-phosphate 1-O-acyltransferase PlsY"/>
    <property type="match status" value="1"/>
</dbReference>
<dbReference type="Proteomes" id="UP000779049">
    <property type="component" value="Unassembled WGS sequence"/>
</dbReference>
<dbReference type="EC" id="2.3.1.275" evidence="10"/>
<comment type="catalytic activity">
    <reaction evidence="10">
        <text>an acyl phosphate + sn-glycerol 3-phosphate = a 1-acyl-sn-glycero-3-phosphate + phosphate</text>
        <dbReference type="Rhea" id="RHEA:34075"/>
        <dbReference type="ChEBI" id="CHEBI:43474"/>
        <dbReference type="ChEBI" id="CHEBI:57597"/>
        <dbReference type="ChEBI" id="CHEBI:57970"/>
        <dbReference type="ChEBI" id="CHEBI:59918"/>
        <dbReference type="EC" id="2.3.1.275"/>
    </reaction>
</comment>
<protein>
    <recommendedName>
        <fullName evidence="10">Glycerol-3-phosphate acyltransferase</fullName>
    </recommendedName>
    <alternativeName>
        <fullName evidence="10">Acyl-PO4 G3P acyltransferase</fullName>
    </alternativeName>
    <alternativeName>
        <fullName evidence="10">Acyl-phosphate--glycerol-3-phosphate acyltransferase</fullName>
    </alternativeName>
    <alternativeName>
        <fullName evidence="10">G3P acyltransferase</fullName>
        <shortName evidence="10">GPAT</shortName>
        <ecNumber evidence="10">2.3.1.275</ecNumber>
    </alternativeName>
    <alternativeName>
        <fullName evidence="10">Lysophosphatidic acid synthase</fullName>
        <shortName evidence="10">LPA synthase</shortName>
    </alternativeName>
</protein>
<accession>A0ABS7L3H9</accession>
<dbReference type="SMART" id="SM01207">
    <property type="entry name" value="G3P_acyltransf"/>
    <property type="match status" value="1"/>
</dbReference>
<keyword evidence="7 10" id="KW-0472">Membrane</keyword>
<keyword evidence="12" id="KW-1185">Reference proteome</keyword>
<evidence type="ECO:0000313" key="11">
    <source>
        <dbReference type="EMBL" id="MBY0757601.1"/>
    </source>
</evidence>
<evidence type="ECO:0000256" key="7">
    <source>
        <dbReference type="ARBA" id="ARBA00023136"/>
    </source>
</evidence>
<comment type="caution">
    <text evidence="11">The sequence shown here is derived from an EMBL/GenBank/DDBJ whole genome shotgun (WGS) entry which is preliminary data.</text>
</comment>
<feature type="transmembrane region" description="Helical" evidence="10">
    <location>
        <begin position="143"/>
        <end position="161"/>
    </location>
</feature>
<dbReference type="InterPro" id="IPR003811">
    <property type="entry name" value="G3P_acylTferase_PlsY"/>
</dbReference>
<feature type="transmembrane region" description="Helical" evidence="10">
    <location>
        <begin position="111"/>
        <end position="136"/>
    </location>
</feature>
<feature type="transmembrane region" description="Helical" evidence="10">
    <location>
        <begin position="173"/>
        <end position="191"/>
    </location>
</feature>
<reference evidence="11 12" key="1">
    <citation type="journal article" date="2020" name="New Microbes New Infect">
        <title>Sellimonas caecigallum sp. nov., description and genome sequence of a new member of the Sellimonas genus isolated from the cecum of feral chicken.</title>
        <authorList>
            <person name="Wongkuna S."/>
            <person name="Ghimire S."/>
            <person name="Antony L."/>
            <person name="Chankhamhaengdecha S."/>
            <person name="Janvilisri T."/>
            <person name="Scaria J."/>
        </authorList>
    </citation>
    <scope>NUCLEOTIDE SEQUENCE [LARGE SCALE GENOMIC DNA]</scope>
    <source>
        <strain evidence="11 12">SW451</strain>
    </source>
</reference>
<evidence type="ECO:0000256" key="5">
    <source>
        <dbReference type="ARBA" id="ARBA00022989"/>
    </source>
</evidence>
<keyword evidence="8 10" id="KW-0594">Phospholipid biosynthesis</keyword>
<comment type="similarity">
    <text evidence="10">Belongs to the PlsY family.</text>
</comment>
<organism evidence="11 12">
    <name type="scientific">Sellimonas caecigallum</name>
    <dbReference type="NCBI Taxonomy" id="2592333"/>
    <lineage>
        <taxon>Bacteria</taxon>
        <taxon>Bacillati</taxon>
        <taxon>Bacillota</taxon>
        <taxon>Clostridia</taxon>
        <taxon>Lachnospirales</taxon>
        <taxon>Lachnospiraceae</taxon>
        <taxon>Sellimonas</taxon>
    </lineage>
</organism>
<keyword evidence="9 10" id="KW-1208">Phospholipid metabolism</keyword>
<comment type="pathway">
    <text evidence="10">Lipid metabolism; phospholipid metabolism.</text>
</comment>
<evidence type="ECO:0000256" key="2">
    <source>
        <dbReference type="ARBA" id="ARBA00022516"/>
    </source>
</evidence>
<evidence type="ECO:0000256" key="3">
    <source>
        <dbReference type="ARBA" id="ARBA00022679"/>
    </source>
</evidence>
<dbReference type="PANTHER" id="PTHR30309:SF0">
    <property type="entry name" value="GLYCEROL-3-PHOSPHATE ACYLTRANSFERASE-RELATED"/>
    <property type="match status" value="1"/>
</dbReference>
<dbReference type="GO" id="GO:0004366">
    <property type="term" value="F:glycerol-3-phosphate O-acyltransferase activity"/>
    <property type="evidence" value="ECO:0007669"/>
    <property type="project" value="UniProtKB-EC"/>
</dbReference>
<dbReference type="PANTHER" id="PTHR30309">
    <property type="entry name" value="INNER MEMBRANE PROTEIN YGIH"/>
    <property type="match status" value="1"/>
</dbReference>
<evidence type="ECO:0000256" key="1">
    <source>
        <dbReference type="ARBA" id="ARBA00022475"/>
    </source>
</evidence>
<evidence type="ECO:0000256" key="4">
    <source>
        <dbReference type="ARBA" id="ARBA00022692"/>
    </source>
</evidence>
<keyword evidence="4 10" id="KW-0812">Transmembrane</keyword>
<sequence>MERLICIGIGYIFGLFQTGYIYGKLHHVDIRKMGSGNAGSTNALRTLGIKAGAVTFFGDCFKCIFAVLIARLIFGNTKGDILPLLSMYAGLGAVLGHNFPFYMKFKGGKGIAAMAGLLAATTNIWICLIALAVFVTIVAATKYVSVGSIAVVIIFFAGVVIRGQIGDYGMEGAPLYEMYVVAGFLALMAIWKHRANIGRLLNGTENKISFGKKK</sequence>
<feature type="transmembrane region" description="Helical" evidence="10">
    <location>
        <begin position="47"/>
        <end position="74"/>
    </location>
</feature>
<comment type="subcellular location">
    <subcellularLocation>
        <location evidence="10">Cell membrane</location>
        <topology evidence="10">Multi-pass membrane protein</topology>
    </subcellularLocation>
</comment>
<evidence type="ECO:0000256" key="9">
    <source>
        <dbReference type="ARBA" id="ARBA00023264"/>
    </source>
</evidence>
<dbReference type="EMBL" id="VIRV01000001">
    <property type="protein sequence ID" value="MBY0757601.1"/>
    <property type="molecule type" value="Genomic_DNA"/>
</dbReference>
<keyword evidence="11" id="KW-0012">Acyltransferase</keyword>
<evidence type="ECO:0000313" key="12">
    <source>
        <dbReference type="Proteomes" id="UP000779049"/>
    </source>
</evidence>
<dbReference type="RefSeq" id="WP_087199556.1">
    <property type="nucleotide sequence ID" value="NZ_CP173660.1"/>
</dbReference>
<dbReference type="HAMAP" id="MF_01043">
    <property type="entry name" value="PlsY"/>
    <property type="match status" value="1"/>
</dbReference>
<keyword evidence="2 10" id="KW-0444">Lipid biosynthesis</keyword>
<dbReference type="Pfam" id="PF02660">
    <property type="entry name" value="G3P_acyltransf"/>
    <property type="match status" value="1"/>
</dbReference>
<keyword evidence="1 10" id="KW-1003">Cell membrane</keyword>
<keyword evidence="6 10" id="KW-0443">Lipid metabolism</keyword>
<name>A0ABS7L3H9_9FIRM</name>
<proteinExistence type="inferred from homology"/>
<evidence type="ECO:0000256" key="6">
    <source>
        <dbReference type="ARBA" id="ARBA00023098"/>
    </source>
</evidence>
<comment type="subunit">
    <text evidence="10">Probably interacts with PlsX.</text>
</comment>